<sequence>MKTHAEYVKEPQITTQILKAILDQLLERGISLQKTLDLVGLKWPQIQDPDAKIPLKKYISFYEKAAEQVQDPYLSLHLCLGVGPESIGAVGYLVMSSPTLYEALCSLALYVRAIQDSSEMKVFEEDGLAGISYRITDSDIWPRRQDAEYSIGITYQLIHSYLSGRFELVEIHFEHEKPSKSMALENFFRCPVYYSQPVNAIHFDPKYLQRSSNNADRSLFPILENYVKRSMDNMQLGNQSFLEQLDITLTNHLLEQGATAEKIAVSMGISPATLHRKMRASGISLKDFIDRKRNVLAKNHLLYSDLTIRDIAFKVGFSENAPFTRAFRRWNGIPPEQYRNENASTITSLL</sequence>
<feature type="domain" description="HTH araC/xylS-type" evidence="4">
    <location>
        <begin position="243"/>
        <end position="341"/>
    </location>
</feature>
<dbReference type="SMART" id="SM00342">
    <property type="entry name" value="HTH_ARAC"/>
    <property type="match status" value="1"/>
</dbReference>
<keyword evidence="3" id="KW-0804">Transcription</keyword>
<dbReference type="PRINTS" id="PR00032">
    <property type="entry name" value="HTHARAC"/>
</dbReference>
<evidence type="ECO:0000313" key="5">
    <source>
        <dbReference type="EMBL" id="MFC3051968.1"/>
    </source>
</evidence>
<dbReference type="Pfam" id="PF12625">
    <property type="entry name" value="Arabinose_bd"/>
    <property type="match status" value="1"/>
</dbReference>
<keyword evidence="1" id="KW-0805">Transcription regulation</keyword>
<dbReference type="InterPro" id="IPR020449">
    <property type="entry name" value="Tscrpt_reg_AraC-type_HTH"/>
</dbReference>
<dbReference type="RefSeq" id="WP_194215384.1">
    <property type="nucleotide sequence ID" value="NZ_CP061205.1"/>
</dbReference>
<gene>
    <name evidence="5" type="ORF">ACFOKA_08625</name>
</gene>
<dbReference type="EMBL" id="JBHRSL010000006">
    <property type="protein sequence ID" value="MFC3051968.1"/>
    <property type="molecule type" value="Genomic_DNA"/>
</dbReference>
<evidence type="ECO:0000313" key="6">
    <source>
        <dbReference type="Proteomes" id="UP001595444"/>
    </source>
</evidence>
<keyword evidence="6" id="KW-1185">Reference proteome</keyword>
<evidence type="ECO:0000256" key="3">
    <source>
        <dbReference type="ARBA" id="ARBA00023163"/>
    </source>
</evidence>
<reference evidence="6" key="1">
    <citation type="journal article" date="2019" name="Int. J. Syst. Evol. Microbiol.">
        <title>The Global Catalogue of Microorganisms (GCM) 10K type strain sequencing project: providing services to taxonomists for standard genome sequencing and annotation.</title>
        <authorList>
            <consortium name="The Broad Institute Genomics Platform"/>
            <consortium name="The Broad Institute Genome Sequencing Center for Infectious Disease"/>
            <person name="Wu L."/>
            <person name="Ma J."/>
        </authorList>
    </citation>
    <scope>NUCLEOTIDE SEQUENCE [LARGE SCALE GENOMIC DNA]</scope>
    <source>
        <strain evidence="6">KCTC 62164</strain>
    </source>
</reference>
<dbReference type="InterPro" id="IPR032687">
    <property type="entry name" value="AraC-type_N"/>
</dbReference>
<dbReference type="Proteomes" id="UP001595444">
    <property type="component" value="Unassembled WGS sequence"/>
</dbReference>
<organism evidence="5 6">
    <name type="scientific">Kordiimonas pumila</name>
    <dbReference type="NCBI Taxonomy" id="2161677"/>
    <lineage>
        <taxon>Bacteria</taxon>
        <taxon>Pseudomonadati</taxon>
        <taxon>Pseudomonadota</taxon>
        <taxon>Alphaproteobacteria</taxon>
        <taxon>Kordiimonadales</taxon>
        <taxon>Kordiimonadaceae</taxon>
        <taxon>Kordiimonas</taxon>
    </lineage>
</organism>
<evidence type="ECO:0000256" key="1">
    <source>
        <dbReference type="ARBA" id="ARBA00023015"/>
    </source>
</evidence>
<proteinExistence type="predicted"/>
<dbReference type="PROSITE" id="PS01124">
    <property type="entry name" value="HTH_ARAC_FAMILY_2"/>
    <property type="match status" value="1"/>
</dbReference>
<name>A0ABV7D474_9PROT</name>
<accession>A0ABV7D474</accession>
<keyword evidence="2" id="KW-0238">DNA-binding</keyword>
<protein>
    <submittedName>
        <fullName evidence="5">AraC family transcriptional regulator</fullName>
    </submittedName>
</protein>
<dbReference type="PANTHER" id="PTHR47894">
    <property type="entry name" value="HTH-TYPE TRANSCRIPTIONAL REGULATOR GADX"/>
    <property type="match status" value="1"/>
</dbReference>
<dbReference type="Pfam" id="PF12833">
    <property type="entry name" value="HTH_18"/>
    <property type="match status" value="1"/>
</dbReference>
<dbReference type="SUPFAM" id="SSF46689">
    <property type="entry name" value="Homeodomain-like"/>
    <property type="match status" value="1"/>
</dbReference>
<comment type="caution">
    <text evidence="5">The sequence shown here is derived from an EMBL/GenBank/DDBJ whole genome shotgun (WGS) entry which is preliminary data.</text>
</comment>
<dbReference type="InterPro" id="IPR009057">
    <property type="entry name" value="Homeodomain-like_sf"/>
</dbReference>
<dbReference type="InterPro" id="IPR018060">
    <property type="entry name" value="HTH_AraC"/>
</dbReference>
<evidence type="ECO:0000259" key="4">
    <source>
        <dbReference type="PROSITE" id="PS01124"/>
    </source>
</evidence>
<evidence type="ECO:0000256" key="2">
    <source>
        <dbReference type="ARBA" id="ARBA00023125"/>
    </source>
</evidence>
<dbReference type="PANTHER" id="PTHR47894:SF1">
    <property type="entry name" value="HTH-TYPE TRANSCRIPTIONAL REGULATOR VQSM"/>
    <property type="match status" value="1"/>
</dbReference>
<dbReference type="Gene3D" id="1.10.10.60">
    <property type="entry name" value="Homeodomain-like"/>
    <property type="match status" value="1"/>
</dbReference>